<accession>A0ACC0V9V8</accession>
<dbReference type="EMBL" id="CM047941">
    <property type="protein sequence ID" value="KAI9903251.1"/>
    <property type="molecule type" value="Genomic_DNA"/>
</dbReference>
<gene>
    <name evidence="1" type="ORF">N3K66_002603</name>
</gene>
<proteinExistence type="predicted"/>
<reference evidence="1" key="1">
    <citation type="submission" date="2022-10" db="EMBL/GenBank/DDBJ databases">
        <title>Complete Genome of Trichothecium roseum strain YXFP-22015, a Plant Pathogen Isolated from Citrus.</title>
        <authorList>
            <person name="Wang Y."/>
            <person name="Zhu L."/>
        </authorList>
    </citation>
    <scope>NUCLEOTIDE SEQUENCE</scope>
    <source>
        <strain evidence="1">YXFP-22015</strain>
    </source>
</reference>
<dbReference type="Proteomes" id="UP001163324">
    <property type="component" value="Chromosome 2"/>
</dbReference>
<sequence>MADPLLTSLCSICHISDPKYRCPRCSIRTCSLSCIKKHKAWSSCSGVRDPTVYRRKKDLHTASGVDHDYNFIHGIETSIERSEKELVEEKALVQRDELRPPTITEVKWRPGRDGRKRKVVVTRLLREPTTRSFEKLLAGALKKFNVKVICAPTGMQRQKDNATTYNRRSGRINWQVEWLAFGGCQGEVNRALHKVMDDVPLFKAYPAVLEQDAKNAGQAKVKPARLGRHTAQVYPDATWVVTMDCMQEPATHTWAVFESDADLWPAEREQEQMTQYGFYLARHGTRSDEDKVVTALEPQQSLRSILADTSVIEFPTIYVLRAGDKLPPGFALGPKNTIPKPQRPGDKRRTTENSGDKSSLGARSAKKRRTKGGGAVADEGEVGERGEPSEGEDGDSEQGEVIDEQSWDEEDGDDASDTSSSGTDSDEDE</sequence>
<organism evidence="1 2">
    <name type="scientific">Trichothecium roseum</name>
    <dbReference type="NCBI Taxonomy" id="47278"/>
    <lineage>
        <taxon>Eukaryota</taxon>
        <taxon>Fungi</taxon>
        <taxon>Dikarya</taxon>
        <taxon>Ascomycota</taxon>
        <taxon>Pezizomycotina</taxon>
        <taxon>Sordariomycetes</taxon>
        <taxon>Hypocreomycetidae</taxon>
        <taxon>Hypocreales</taxon>
        <taxon>Hypocreales incertae sedis</taxon>
        <taxon>Trichothecium</taxon>
    </lineage>
</organism>
<evidence type="ECO:0000313" key="2">
    <source>
        <dbReference type="Proteomes" id="UP001163324"/>
    </source>
</evidence>
<keyword evidence="2" id="KW-1185">Reference proteome</keyword>
<evidence type="ECO:0000313" key="1">
    <source>
        <dbReference type="EMBL" id="KAI9903251.1"/>
    </source>
</evidence>
<comment type="caution">
    <text evidence="1">The sequence shown here is derived from an EMBL/GenBank/DDBJ whole genome shotgun (WGS) entry which is preliminary data.</text>
</comment>
<protein>
    <submittedName>
        <fullName evidence="1">Uncharacterized protein</fullName>
    </submittedName>
</protein>
<name>A0ACC0V9V8_9HYPO</name>